<organism evidence="5 6">
    <name type="scientific">Chryseobacterium cucumeris</name>
    <dbReference type="NCBI Taxonomy" id="1813611"/>
    <lineage>
        <taxon>Bacteria</taxon>
        <taxon>Pseudomonadati</taxon>
        <taxon>Bacteroidota</taxon>
        <taxon>Flavobacteriia</taxon>
        <taxon>Flavobacteriales</taxon>
        <taxon>Weeksellaceae</taxon>
        <taxon>Chryseobacterium group</taxon>
        <taxon>Chryseobacterium</taxon>
    </lineage>
</organism>
<evidence type="ECO:0000256" key="3">
    <source>
        <dbReference type="RuleBase" id="RU004514"/>
    </source>
</evidence>
<dbReference type="Proteomes" id="UP000281899">
    <property type="component" value="Unassembled WGS sequence"/>
</dbReference>
<keyword evidence="6" id="KW-1185">Reference proteome</keyword>
<dbReference type="NCBIfam" id="TIGR00044">
    <property type="entry name" value="YggS family pyridoxal phosphate-dependent enzyme"/>
    <property type="match status" value="1"/>
</dbReference>
<keyword evidence="1 2" id="KW-0663">Pyridoxal phosphate</keyword>
<evidence type="ECO:0000313" key="5">
    <source>
        <dbReference type="EMBL" id="ROH96465.1"/>
    </source>
</evidence>
<reference evidence="5 6" key="1">
    <citation type="submission" date="2018-11" db="EMBL/GenBank/DDBJ databases">
        <title>Proposal to divide the Flavobacteriaceae and reorganize its genera based on Amino Acid Identity values calculated from whole genome sequences.</title>
        <authorList>
            <person name="Nicholson A.C."/>
            <person name="Gulvik C.A."/>
            <person name="Whitney A.M."/>
            <person name="Humrighouse B.W."/>
            <person name="Bell M."/>
            <person name="Holmes B."/>
            <person name="Steigerwalt A."/>
            <person name="Villarma A."/>
            <person name="Sheth M."/>
            <person name="Batra D."/>
            <person name="Pryor J."/>
            <person name="Bernardet J.-F."/>
            <person name="Hugo C."/>
            <person name="Kampfer P."/>
            <person name="Newman J."/>
            <person name="Mcquiston J.R."/>
        </authorList>
    </citation>
    <scope>NUCLEOTIDE SEQUENCE [LARGE SCALE GENOMIC DNA]</scope>
    <source>
        <strain evidence="5 6">G0235</strain>
    </source>
</reference>
<evidence type="ECO:0000256" key="1">
    <source>
        <dbReference type="ARBA" id="ARBA00022898"/>
    </source>
</evidence>
<dbReference type="Pfam" id="PF01168">
    <property type="entry name" value="Ala_racemase_N"/>
    <property type="match status" value="1"/>
</dbReference>
<dbReference type="Gene3D" id="3.20.20.10">
    <property type="entry name" value="Alanine racemase"/>
    <property type="match status" value="1"/>
</dbReference>
<comment type="caution">
    <text evidence="5">The sequence shown here is derived from an EMBL/GenBank/DDBJ whole genome shotgun (WGS) entry which is preliminary data.</text>
</comment>
<dbReference type="GeneID" id="301711303"/>
<dbReference type="RefSeq" id="WP_123277715.1">
    <property type="nucleotide sequence ID" value="NZ_RJTW01000002.1"/>
</dbReference>
<dbReference type="EMBL" id="RJTW01000002">
    <property type="protein sequence ID" value="ROH96465.1"/>
    <property type="molecule type" value="Genomic_DNA"/>
</dbReference>
<dbReference type="PANTHER" id="PTHR10146:SF14">
    <property type="entry name" value="PYRIDOXAL PHOSPHATE HOMEOSTASIS PROTEIN"/>
    <property type="match status" value="1"/>
</dbReference>
<dbReference type="SUPFAM" id="SSF51419">
    <property type="entry name" value="PLP-binding barrel"/>
    <property type="match status" value="1"/>
</dbReference>
<evidence type="ECO:0000256" key="2">
    <source>
        <dbReference type="HAMAP-Rule" id="MF_02087"/>
    </source>
</evidence>
<dbReference type="InterPro" id="IPR001608">
    <property type="entry name" value="Ala_racemase_N"/>
</dbReference>
<sequence>MKEDILHNLALINDRIKRSCEQSGRNSNEVRLLLATKTVSADRIKIALENGQELIAENRVQELKEKYENLKDIPHENHFIGHLQTNKIKDILKYDVTCVQSLDRLELAEKLHQRLLTENRTMDVLIQMNTSNEESKFGVNPDQAIELTRKISNYSTLKIKGLMTIGLFSAETEKVRACFKILKKLQQDIITGNIPNVEMKELSMGMSGDLETAIEEGATIVRVGTAVFGARIYPDSYYWDEGKTNN</sequence>
<name>A0ABX9XB29_9FLAO</name>
<evidence type="ECO:0000313" key="6">
    <source>
        <dbReference type="Proteomes" id="UP000281899"/>
    </source>
</evidence>
<dbReference type="InterPro" id="IPR029066">
    <property type="entry name" value="PLP-binding_barrel"/>
</dbReference>
<feature type="domain" description="Alanine racemase N-terminal" evidence="4">
    <location>
        <begin position="43"/>
        <end position="231"/>
    </location>
</feature>
<accession>A0ABX9XB29</accession>
<protein>
    <recommendedName>
        <fullName evidence="2">Pyridoxal phosphate homeostasis protein</fullName>
        <shortName evidence="2">PLP homeostasis protein</shortName>
    </recommendedName>
</protein>
<proteinExistence type="inferred from homology"/>
<gene>
    <name evidence="5" type="ORF">EGI15_01330</name>
</gene>
<comment type="function">
    <text evidence="2">Pyridoxal 5'-phosphate (PLP)-binding protein, which is involved in PLP homeostasis.</text>
</comment>
<dbReference type="CDD" id="cd00635">
    <property type="entry name" value="PLPDE_III_YBL036c_like"/>
    <property type="match status" value="1"/>
</dbReference>
<evidence type="ECO:0000259" key="4">
    <source>
        <dbReference type="Pfam" id="PF01168"/>
    </source>
</evidence>
<dbReference type="PANTHER" id="PTHR10146">
    <property type="entry name" value="PROLINE SYNTHETASE CO-TRANSCRIBED BACTERIAL HOMOLOG PROTEIN"/>
    <property type="match status" value="1"/>
</dbReference>
<dbReference type="PIRSF" id="PIRSF004848">
    <property type="entry name" value="YBL036c_PLPDEIII"/>
    <property type="match status" value="1"/>
</dbReference>
<comment type="similarity">
    <text evidence="2 3">Belongs to the pyridoxal phosphate-binding protein YggS/PROSC family.</text>
</comment>
<dbReference type="HAMAP" id="MF_02087">
    <property type="entry name" value="PLP_homeostasis"/>
    <property type="match status" value="1"/>
</dbReference>
<dbReference type="InterPro" id="IPR011078">
    <property type="entry name" value="PyrdxlP_homeostasis"/>
</dbReference>
<feature type="modified residue" description="N6-(pyridoxal phosphate)lysine" evidence="2">
    <location>
        <position position="37"/>
    </location>
</feature>